<dbReference type="InterPro" id="IPR001362">
    <property type="entry name" value="Glyco_hydro_32"/>
</dbReference>
<dbReference type="InterPro" id="IPR013320">
    <property type="entry name" value="ConA-like_dom_sf"/>
</dbReference>
<keyword evidence="3" id="KW-0378">Hydrolase</keyword>
<dbReference type="EMBL" id="BARU01024701">
    <property type="protein sequence ID" value="GAH52304.1"/>
    <property type="molecule type" value="Genomic_DNA"/>
</dbReference>
<dbReference type="AlphaFoldDB" id="X1HEN6"/>
<sequence>RDPFVWKESNEWYAVLGGHLINPRRPIVLLYKSSDFYTWEFIGPLCIEDRKKGKNWECPNFFPIKDKYILIVSPHNKVIYAVGDYNNNSFTPNQWYALDHGRLFYATNVMKDPHNRTILWAWIRATDIKGWNGCLSLPRILSLGPDNKLRYAPLPELEKLRKKHYKFSNLVISQNFKEILKNIRSKHLEIAIKFELLNAKSFGIQLFNSKSIIQAESIGYDQSNNILWSGKDKVNFILENNSKKLNLHIFIDNSIIEVFTNHRECITGQIISKSN</sequence>
<dbReference type="Pfam" id="PF08244">
    <property type="entry name" value="Glyco_hydro_32C"/>
    <property type="match status" value="1"/>
</dbReference>
<evidence type="ECO:0000256" key="4">
    <source>
        <dbReference type="ARBA" id="ARBA00023295"/>
    </source>
</evidence>
<dbReference type="SUPFAM" id="SSF49899">
    <property type="entry name" value="Concanavalin A-like lectins/glucanases"/>
    <property type="match status" value="1"/>
</dbReference>
<feature type="domain" description="Glycosyl hydrolase family 32 N-terminal" evidence="5">
    <location>
        <begin position="1"/>
        <end position="151"/>
    </location>
</feature>
<dbReference type="GO" id="GO:0005975">
    <property type="term" value="P:carbohydrate metabolic process"/>
    <property type="evidence" value="ECO:0007669"/>
    <property type="project" value="InterPro"/>
</dbReference>
<feature type="non-terminal residue" evidence="7">
    <location>
        <position position="1"/>
    </location>
</feature>
<dbReference type="GO" id="GO:0004564">
    <property type="term" value="F:beta-fructofuranosidase activity"/>
    <property type="evidence" value="ECO:0007669"/>
    <property type="project" value="UniProtKB-EC"/>
</dbReference>
<dbReference type="Pfam" id="PF00251">
    <property type="entry name" value="Glyco_hydro_32N"/>
    <property type="match status" value="1"/>
</dbReference>
<dbReference type="Gene3D" id="2.115.10.20">
    <property type="entry name" value="Glycosyl hydrolase domain, family 43"/>
    <property type="match status" value="1"/>
</dbReference>
<reference evidence="7" key="1">
    <citation type="journal article" date="2014" name="Front. Microbiol.">
        <title>High frequency of phylogenetically diverse reductive dehalogenase-homologous genes in deep subseafloor sedimentary metagenomes.</title>
        <authorList>
            <person name="Kawai M."/>
            <person name="Futagami T."/>
            <person name="Toyoda A."/>
            <person name="Takaki Y."/>
            <person name="Nishi S."/>
            <person name="Hori S."/>
            <person name="Arai W."/>
            <person name="Tsubouchi T."/>
            <person name="Morono Y."/>
            <person name="Uchiyama I."/>
            <person name="Ito T."/>
            <person name="Fujiyama A."/>
            <person name="Inagaki F."/>
            <person name="Takami H."/>
        </authorList>
    </citation>
    <scope>NUCLEOTIDE SEQUENCE</scope>
    <source>
        <strain evidence="7">Expedition CK06-06</strain>
    </source>
</reference>
<evidence type="ECO:0000259" key="6">
    <source>
        <dbReference type="Pfam" id="PF08244"/>
    </source>
</evidence>
<dbReference type="InterPro" id="IPR013189">
    <property type="entry name" value="Glyco_hydro_32_C"/>
</dbReference>
<dbReference type="PANTHER" id="PTHR43101:SF1">
    <property type="entry name" value="BETA-FRUCTOSIDASE"/>
    <property type="match status" value="1"/>
</dbReference>
<keyword evidence="4" id="KW-0326">Glycosidase</keyword>
<dbReference type="SMART" id="SM00640">
    <property type="entry name" value="Glyco_32"/>
    <property type="match status" value="1"/>
</dbReference>
<evidence type="ECO:0000256" key="3">
    <source>
        <dbReference type="ARBA" id="ARBA00022801"/>
    </source>
</evidence>
<gene>
    <name evidence="7" type="ORF">S03H2_39897</name>
</gene>
<dbReference type="InterPro" id="IPR051214">
    <property type="entry name" value="GH32_Enzymes"/>
</dbReference>
<name>X1HEN6_9ZZZZ</name>
<protein>
    <recommendedName>
        <fullName evidence="2">beta-fructofuranosidase</fullName>
        <ecNumber evidence="2">3.2.1.26</ecNumber>
    </recommendedName>
</protein>
<dbReference type="EC" id="3.2.1.26" evidence="2"/>
<feature type="domain" description="Glycosyl hydrolase family 32 C-terminal" evidence="6">
    <location>
        <begin position="156"/>
        <end position="270"/>
    </location>
</feature>
<dbReference type="PANTHER" id="PTHR43101">
    <property type="entry name" value="BETA-FRUCTOSIDASE"/>
    <property type="match status" value="1"/>
</dbReference>
<organism evidence="7">
    <name type="scientific">marine sediment metagenome</name>
    <dbReference type="NCBI Taxonomy" id="412755"/>
    <lineage>
        <taxon>unclassified sequences</taxon>
        <taxon>metagenomes</taxon>
        <taxon>ecological metagenomes</taxon>
    </lineage>
</organism>
<evidence type="ECO:0000313" key="7">
    <source>
        <dbReference type="EMBL" id="GAH52304.1"/>
    </source>
</evidence>
<evidence type="ECO:0000256" key="2">
    <source>
        <dbReference type="ARBA" id="ARBA00012758"/>
    </source>
</evidence>
<comment type="caution">
    <text evidence="7">The sequence shown here is derived from an EMBL/GenBank/DDBJ whole genome shotgun (WGS) entry which is preliminary data.</text>
</comment>
<feature type="non-terminal residue" evidence="7">
    <location>
        <position position="275"/>
    </location>
</feature>
<proteinExistence type="inferred from homology"/>
<evidence type="ECO:0000259" key="5">
    <source>
        <dbReference type="Pfam" id="PF00251"/>
    </source>
</evidence>
<evidence type="ECO:0000256" key="1">
    <source>
        <dbReference type="ARBA" id="ARBA00009902"/>
    </source>
</evidence>
<accession>X1HEN6</accession>
<dbReference type="InterPro" id="IPR013148">
    <property type="entry name" value="Glyco_hydro_32_N"/>
</dbReference>
<dbReference type="SUPFAM" id="SSF75005">
    <property type="entry name" value="Arabinanase/levansucrase/invertase"/>
    <property type="match status" value="1"/>
</dbReference>
<dbReference type="Gene3D" id="2.60.120.560">
    <property type="entry name" value="Exo-inulinase, domain 1"/>
    <property type="match status" value="1"/>
</dbReference>
<dbReference type="CDD" id="cd08996">
    <property type="entry name" value="GH32_FFase"/>
    <property type="match status" value="1"/>
</dbReference>
<comment type="similarity">
    <text evidence="1">Belongs to the glycosyl hydrolase 32 family.</text>
</comment>
<dbReference type="InterPro" id="IPR023296">
    <property type="entry name" value="Glyco_hydro_beta-prop_sf"/>
</dbReference>